<evidence type="ECO:0000256" key="7">
    <source>
        <dbReference type="ARBA" id="ARBA00022918"/>
    </source>
</evidence>
<dbReference type="InterPro" id="IPR043128">
    <property type="entry name" value="Rev_trsase/Diguanyl_cyclase"/>
</dbReference>
<dbReference type="InterPro" id="IPR041373">
    <property type="entry name" value="RT_RNaseH"/>
</dbReference>
<protein>
    <recommendedName>
        <fullName evidence="1">RNA-directed DNA polymerase</fullName>
        <ecNumber evidence="1">2.7.7.49</ecNumber>
    </recommendedName>
</protein>
<sequence length="1835" mass="208569">MTRNNPQGPILPLVSEIDRLFHQRRREYRANTTMYQGDEPVDGQQHQPVGENAGALARPRAICEHLTPILDDLNPGIVAPEIQAAHFELKPVMFNMLNSIGKFGGSPHEDARQHIRAFLEVCDSFRQQGVHEDVLKLKLFPYSLRDRARAWLSGVPAGSLESWANLCRSFLMRYNPPNMHTQLRNDIASFRQADDESMYECWDRYKGLLRKCTNHGFQDWTQVVMFYNGVNAPTRMMLDASANGTLLDKSPEEAFEILDRVANNDYQFPTSRLGSGRRTSGKLELDANDSVSAQLSAITNLLKNLQKPSDVREAKALSCIHCEGTHHATDCPVMLEQASYLGNYNRNSNNPYSNTYNPGWRQHPNFSWNNQGGTNASSLNRQQNTTAPPGFQANMPWHSESKGNATVSGSTSMEATMQEFISTTKTMLQEHSTSIKHHGNMLQTQGALLQSHSSSLRALETQVGQIAQALQVRPQGNLPSNTEATKSNGKEHCSALTLRSGKEINKDDKFGGKIMEDLTPSDDQREPEVEIDSPIEEDKGEKLDNEKAEEQHVNATASAVPKPARDEVRPPPPFPQRLKKHKEDLQFQKFVSMLDQFHINIPFLEAIEQVPSYAKFLKDIVTKKRKAESYETVTVASEYCAGRVELPIKKKDPGSFIIPCSIGNNFMGNALCDLGSSVNLMPKAVFKKLGIGIERPTTVILQLADRSHVRPEGKVEDVIVKVGKFVFPVDFLILDCEVDDKAPIILGRPFLDTGRILIDCEKGDFTMRVADQTMTINVFDTLQYMGDQGDCYHLREDHTTTSEEESDMICCSKFIQIKDFENLKKGDDEEPEVKIYDSHQVSSFTIRPGMRFESLDFSEFTAPKPSLEHAPSLELKPLPPHLKYVYLGSNETLPVIISSKLLPDQECSLINLLSQYKKAIGWTMADLKGINPTICMHKIMLEECHSNSVEPQRRLNPAMKKVVMKEIIKWLDAGVIYPISDSSWVSPVQCVPKKGGITVVTNDENELLPTRTVTGWRICMDYRKLNKATKKDHFPLPFIDQMLDRLAGKEFYCFLDGYSGYNQIAIAPEDQENTTFTCPYGTYAFRRMPFGLCNAPATFQRCMLAIFSDMVEEFLEVFMDDFSVSGETFDSCLGNLAKVLKRCEEADLVLNWEKCHFMVNEGTVLGHKISSKGIEVDKAKVEVIEKLPPPTNVKGIRSFLGHAGFYRRFIKDFSKISKPLCNLLQQNQPFVFNKECQSAFEELKMRLISAPVVVPPDWTSPFELMCDASDHAVGAALGQRRGKLFHVIYYASRTLNEAQINYTTTEKELLAIVFAFEIRSYLIGTKVIVHTDHSAIKYLVTKKDDKPRLIRWILLLQEFDLEVKDRKGTENQVADHLSRLDNPHNQDRDVEISDSFPDEKILFATAIPWYADIVNFLVSGIVPPDLSSQGRKKFRQDAKFFYWNEPYFFKQYADQVLRRCVPEEEQKDILYHCHAAACGGHFGGNRTAAKILQSSFYWPTLFKDAHAFAKACDRCQRTGNISRRNEMPLQNILEVELFDVWGIDFMGPFPSSHGDLYILLAVDYVRKWVEAIATPKNDAKTVMKFLHKNIFTRFGVPRALISDEGSHFDNKLIAKALQRYGVRHIIATAYHPQTNGQAEISNREIKQILEKTVSTSRKDWSSKLDEALWAYRTAFKTPLCMSPFKIVYGKACHLPVELEHKAFWAIKNLNMDAQLAGEKRLLELNELEEFRMQAYESARLYKEKTKRWHDKHIMPQHFHEGQQVLLYNSRLKLFPGKLKSRWSGPFLVHKVYPYGVVEIKKDEDANVFKVNGQRLKVYTGAPILRDKGVLFLKDL</sequence>
<feature type="compositionally biased region" description="Polar residues" evidence="8">
    <location>
        <begin position="368"/>
        <end position="387"/>
    </location>
</feature>
<dbReference type="InterPro" id="IPR043502">
    <property type="entry name" value="DNA/RNA_pol_sf"/>
</dbReference>
<evidence type="ECO:0000256" key="4">
    <source>
        <dbReference type="ARBA" id="ARBA00022722"/>
    </source>
</evidence>
<feature type="compositionally biased region" description="Polar residues" evidence="8">
    <location>
        <begin position="477"/>
        <end position="487"/>
    </location>
</feature>
<keyword evidence="5" id="KW-0255">Endonuclease</keyword>
<keyword evidence="7" id="KW-0695">RNA-directed DNA polymerase</keyword>
<dbReference type="Gene3D" id="3.30.70.270">
    <property type="match status" value="2"/>
</dbReference>
<dbReference type="InterPro" id="IPR012337">
    <property type="entry name" value="RNaseH-like_sf"/>
</dbReference>
<comment type="caution">
    <text evidence="10">The sequence shown here is derived from an EMBL/GenBank/DDBJ whole genome shotgun (WGS) entry which is preliminary data.</text>
</comment>
<dbReference type="CDD" id="cd01647">
    <property type="entry name" value="RT_LTR"/>
    <property type="match status" value="1"/>
</dbReference>
<dbReference type="Gene3D" id="3.10.10.10">
    <property type="entry name" value="HIV Type 1 Reverse Transcriptase, subunit A, domain 1"/>
    <property type="match status" value="1"/>
</dbReference>
<feature type="region of interest" description="Disordered" evidence="8">
    <location>
        <begin position="368"/>
        <end position="408"/>
    </location>
</feature>
<dbReference type="EMBL" id="JBBPBM010000043">
    <property type="protein sequence ID" value="KAK8523094.1"/>
    <property type="molecule type" value="Genomic_DNA"/>
</dbReference>
<dbReference type="Gene3D" id="3.30.420.10">
    <property type="entry name" value="Ribonuclease H-like superfamily/Ribonuclease H"/>
    <property type="match status" value="1"/>
</dbReference>
<dbReference type="Proteomes" id="UP001472677">
    <property type="component" value="Unassembled WGS sequence"/>
</dbReference>
<reference evidence="10 11" key="1">
    <citation type="journal article" date="2024" name="G3 (Bethesda)">
        <title>Genome assembly of Hibiscus sabdariffa L. provides insights into metabolisms of medicinal natural products.</title>
        <authorList>
            <person name="Kim T."/>
        </authorList>
    </citation>
    <scope>NUCLEOTIDE SEQUENCE [LARGE SCALE GENOMIC DNA]</scope>
    <source>
        <strain evidence="10">TK-2024</strain>
        <tissue evidence="10">Old leaves</tissue>
    </source>
</reference>
<feature type="domain" description="Integrase catalytic" evidence="9">
    <location>
        <begin position="1524"/>
        <end position="1691"/>
    </location>
</feature>
<keyword evidence="6" id="KW-0378">Hydrolase</keyword>
<dbReference type="SUPFAM" id="SSF53098">
    <property type="entry name" value="Ribonuclease H-like"/>
    <property type="match status" value="1"/>
</dbReference>
<feature type="compositionally biased region" description="Basic and acidic residues" evidence="8">
    <location>
        <begin position="500"/>
        <end position="528"/>
    </location>
</feature>
<gene>
    <name evidence="10" type="ORF">V6N12_047627</name>
</gene>
<dbReference type="CDD" id="cd09274">
    <property type="entry name" value="RNase_HI_RT_Ty3"/>
    <property type="match status" value="1"/>
</dbReference>
<dbReference type="PANTHER" id="PTHR37984:SF5">
    <property type="entry name" value="PROTEIN NYNRIN-LIKE"/>
    <property type="match status" value="1"/>
</dbReference>
<feature type="region of interest" description="Disordered" evidence="8">
    <location>
        <begin position="476"/>
        <end position="571"/>
    </location>
</feature>
<accession>A0ABR2CU93</accession>
<dbReference type="InterPro" id="IPR021109">
    <property type="entry name" value="Peptidase_aspartic_dom_sf"/>
</dbReference>
<dbReference type="InterPro" id="IPR001584">
    <property type="entry name" value="Integrase_cat-core"/>
</dbReference>
<dbReference type="Pfam" id="PF03732">
    <property type="entry name" value="Retrotrans_gag"/>
    <property type="match status" value="1"/>
</dbReference>
<proteinExistence type="predicted"/>
<evidence type="ECO:0000256" key="6">
    <source>
        <dbReference type="ARBA" id="ARBA00022801"/>
    </source>
</evidence>
<dbReference type="InterPro" id="IPR005162">
    <property type="entry name" value="Retrotrans_gag_dom"/>
</dbReference>
<feature type="compositionally biased region" description="Basic and acidic residues" evidence="8">
    <location>
        <begin position="536"/>
        <end position="552"/>
    </location>
</feature>
<dbReference type="PANTHER" id="PTHR37984">
    <property type="entry name" value="PROTEIN CBG26694"/>
    <property type="match status" value="1"/>
</dbReference>
<dbReference type="Pfam" id="PF17917">
    <property type="entry name" value="RT_RNaseH"/>
    <property type="match status" value="1"/>
</dbReference>
<dbReference type="Gene3D" id="1.10.340.70">
    <property type="match status" value="1"/>
</dbReference>
<dbReference type="Pfam" id="PF13650">
    <property type="entry name" value="Asp_protease_2"/>
    <property type="match status" value="1"/>
</dbReference>
<evidence type="ECO:0000256" key="1">
    <source>
        <dbReference type="ARBA" id="ARBA00012493"/>
    </source>
</evidence>
<dbReference type="InterPro" id="IPR050951">
    <property type="entry name" value="Retrovirus_Pol_polyprotein"/>
</dbReference>
<dbReference type="EC" id="2.7.7.49" evidence="1"/>
<dbReference type="SUPFAM" id="SSF56672">
    <property type="entry name" value="DNA/RNA polymerases"/>
    <property type="match status" value="1"/>
</dbReference>
<dbReference type="Pfam" id="PF00665">
    <property type="entry name" value="rve"/>
    <property type="match status" value="1"/>
</dbReference>
<dbReference type="InterPro" id="IPR036397">
    <property type="entry name" value="RNaseH_sf"/>
</dbReference>
<organism evidence="10 11">
    <name type="scientific">Hibiscus sabdariffa</name>
    <name type="common">roselle</name>
    <dbReference type="NCBI Taxonomy" id="183260"/>
    <lineage>
        <taxon>Eukaryota</taxon>
        <taxon>Viridiplantae</taxon>
        <taxon>Streptophyta</taxon>
        <taxon>Embryophyta</taxon>
        <taxon>Tracheophyta</taxon>
        <taxon>Spermatophyta</taxon>
        <taxon>Magnoliopsida</taxon>
        <taxon>eudicotyledons</taxon>
        <taxon>Gunneridae</taxon>
        <taxon>Pentapetalae</taxon>
        <taxon>rosids</taxon>
        <taxon>malvids</taxon>
        <taxon>Malvales</taxon>
        <taxon>Malvaceae</taxon>
        <taxon>Malvoideae</taxon>
        <taxon>Hibiscus</taxon>
    </lineage>
</organism>
<evidence type="ECO:0000256" key="5">
    <source>
        <dbReference type="ARBA" id="ARBA00022759"/>
    </source>
</evidence>
<dbReference type="Pfam" id="PF00078">
    <property type="entry name" value="RVT_1"/>
    <property type="match status" value="1"/>
</dbReference>
<keyword evidence="3" id="KW-0548">Nucleotidyltransferase</keyword>
<dbReference type="Pfam" id="PF17921">
    <property type="entry name" value="Integrase_H2C2"/>
    <property type="match status" value="1"/>
</dbReference>
<evidence type="ECO:0000256" key="8">
    <source>
        <dbReference type="SAM" id="MobiDB-lite"/>
    </source>
</evidence>
<evidence type="ECO:0000256" key="2">
    <source>
        <dbReference type="ARBA" id="ARBA00022679"/>
    </source>
</evidence>
<dbReference type="InterPro" id="IPR000477">
    <property type="entry name" value="RT_dom"/>
</dbReference>
<evidence type="ECO:0000313" key="10">
    <source>
        <dbReference type="EMBL" id="KAK8523094.1"/>
    </source>
</evidence>
<name>A0ABR2CU93_9ROSI</name>
<dbReference type="CDD" id="cd00303">
    <property type="entry name" value="retropepsin_like"/>
    <property type="match status" value="1"/>
</dbReference>
<evidence type="ECO:0000259" key="9">
    <source>
        <dbReference type="PROSITE" id="PS50994"/>
    </source>
</evidence>
<keyword evidence="2" id="KW-0808">Transferase</keyword>
<evidence type="ECO:0000256" key="3">
    <source>
        <dbReference type="ARBA" id="ARBA00022695"/>
    </source>
</evidence>
<dbReference type="PROSITE" id="PS50994">
    <property type="entry name" value="INTEGRASE"/>
    <property type="match status" value="1"/>
</dbReference>
<keyword evidence="4" id="KW-0540">Nuclease</keyword>
<dbReference type="InterPro" id="IPR041588">
    <property type="entry name" value="Integrase_H2C2"/>
</dbReference>
<evidence type="ECO:0000313" key="11">
    <source>
        <dbReference type="Proteomes" id="UP001472677"/>
    </source>
</evidence>
<dbReference type="Gene3D" id="2.40.70.10">
    <property type="entry name" value="Acid Proteases"/>
    <property type="match status" value="1"/>
</dbReference>
<keyword evidence="11" id="KW-1185">Reference proteome</keyword>